<evidence type="ECO:0000256" key="3">
    <source>
        <dbReference type="ARBA" id="ARBA00011738"/>
    </source>
</evidence>
<dbReference type="FunFam" id="3.40.630.30:FF:000048">
    <property type="entry name" value="Glucosamine 6-phosphate N-acetyltransferase"/>
    <property type="match status" value="1"/>
</dbReference>
<gene>
    <name evidence="11" type="ORF">LTR84_007911</name>
</gene>
<comment type="subcellular location">
    <subcellularLocation>
        <location evidence="1">Endomembrane system</location>
        <topology evidence="1">Peripheral membrane protein</topology>
    </subcellularLocation>
    <subcellularLocation>
        <location evidence="2">Endoplasmic reticulum membrane</location>
    </subcellularLocation>
</comment>
<keyword evidence="6" id="KW-0472">Membrane</keyword>
<comment type="similarity">
    <text evidence="8">Belongs to the acetyltransferase family. GNA1 subfamily.</text>
</comment>
<dbReference type="SUPFAM" id="SSF55729">
    <property type="entry name" value="Acyl-CoA N-acyltransferases (Nat)"/>
    <property type="match status" value="1"/>
</dbReference>
<dbReference type="Pfam" id="PF00583">
    <property type="entry name" value="Acetyltransf_1"/>
    <property type="match status" value="1"/>
</dbReference>
<accession>A0AAV9NQ03</accession>
<dbReference type="PANTHER" id="PTHR13355">
    <property type="entry name" value="GLUCOSAMINE 6-PHOSPHATE N-ACETYLTRANSFERASE"/>
    <property type="match status" value="1"/>
</dbReference>
<dbReference type="GeneID" id="89976076"/>
<dbReference type="EC" id="2.3.1.4" evidence="8"/>
<dbReference type="EMBL" id="JAVRRD010000003">
    <property type="protein sequence ID" value="KAK5061369.1"/>
    <property type="molecule type" value="Genomic_DNA"/>
</dbReference>
<proteinExistence type="inferred from homology"/>
<feature type="compositionally biased region" description="Polar residues" evidence="9">
    <location>
        <begin position="35"/>
        <end position="65"/>
    </location>
</feature>
<comment type="subunit">
    <text evidence="3">Homodimer.</text>
</comment>
<name>A0AAV9NQ03_9EURO</name>
<evidence type="ECO:0000313" key="12">
    <source>
        <dbReference type="Proteomes" id="UP001358417"/>
    </source>
</evidence>
<evidence type="ECO:0000256" key="6">
    <source>
        <dbReference type="ARBA" id="ARBA00023136"/>
    </source>
</evidence>
<dbReference type="PROSITE" id="PS51186">
    <property type="entry name" value="GNAT"/>
    <property type="match status" value="1"/>
</dbReference>
<dbReference type="Proteomes" id="UP001358417">
    <property type="component" value="Unassembled WGS sequence"/>
</dbReference>
<evidence type="ECO:0000256" key="5">
    <source>
        <dbReference type="ARBA" id="ARBA00022824"/>
    </source>
</evidence>
<dbReference type="Gene3D" id="3.40.630.30">
    <property type="match status" value="1"/>
</dbReference>
<keyword evidence="4 8" id="KW-0808">Transferase</keyword>
<keyword evidence="5" id="KW-0256">Endoplasmic reticulum</keyword>
<comment type="catalytic activity">
    <reaction evidence="8">
        <text>D-glucosamine 6-phosphate + acetyl-CoA = N-acetyl-D-glucosamine 6-phosphate + CoA + H(+)</text>
        <dbReference type="Rhea" id="RHEA:10292"/>
        <dbReference type="ChEBI" id="CHEBI:15378"/>
        <dbReference type="ChEBI" id="CHEBI:57287"/>
        <dbReference type="ChEBI" id="CHEBI:57288"/>
        <dbReference type="ChEBI" id="CHEBI:57513"/>
        <dbReference type="ChEBI" id="CHEBI:58725"/>
        <dbReference type="EC" id="2.3.1.4"/>
    </reaction>
</comment>
<organism evidence="11 12">
    <name type="scientific">Exophiala bonariae</name>
    <dbReference type="NCBI Taxonomy" id="1690606"/>
    <lineage>
        <taxon>Eukaryota</taxon>
        <taxon>Fungi</taxon>
        <taxon>Dikarya</taxon>
        <taxon>Ascomycota</taxon>
        <taxon>Pezizomycotina</taxon>
        <taxon>Eurotiomycetes</taxon>
        <taxon>Chaetothyriomycetidae</taxon>
        <taxon>Chaetothyriales</taxon>
        <taxon>Herpotrichiellaceae</taxon>
        <taxon>Exophiala</taxon>
    </lineage>
</organism>
<evidence type="ECO:0000313" key="11">
    <source>
        <dbReference type="EMBL" id="KAK5061369.1"/>
    </source>
</evidence>
<dbReference type="GO" id="GO:0006048">
    <property type="term" value="P:UDP-N-acetylglucosamine biosynthetic process"/>
    <property type="evidence" value="ECO:0007669"/>
    <property type="project" value="UniProtKB-UniRule"/>
</dbReference>
<evidence type="ECO:0000256" key="7">
    <source>
        <dbReference type="ARBA" id="ARBA00023315"/>
    </source>
</evidence>
<feature type="domain" description="N-acetyltransferase" evidence="10">
    <location>
        <begin position="110"/>
        <end position="258"/>
    </location>
</feature>
<evidence type="ECO:0000259" key="10">
    <source>
        <dbReference type="PROSITE" id="PS51186"/>
    </source>
</evidence>
<dbReference type="RefSeq" id="XP_064710466.1">
    <property type="nucleotide sequence ID" value="XM_064851463.1"/>
</dbReference>
<comment type="caution">
    <text evidence="11">The sequence shown here is derived from an EMBL/GenBank/DDBJ whole genome shotgun (WGS) entry which is preliminary data.</text>
</comment>
<evidence type="ECO:0000256" key="1">
    <source>
        <dbReference type="ARBA" id="ARBA00004184"/>
    </source>
</evidence>
<evidence type="ECO:0000256" key="9">
    <source>
        <dbReference type="SAM" id="MobiDB-lite"/>
    </source>
</evidence>
<dbReference type="AlphaFoldDB" id="A0AAV9NQ03"/>
<evidence type="ECO:0000256" key="4">
    <source>
        <dbReference type="ARBA" id="ARBA00022679"/>
    </source>
</evidence>
<keyword evidence="7 8" id="KW-0012">Acyltransferase</keyword>
<keyword evidence="12" id="KW-1185">Reference proteome</keyword>
<evidence type="ECO:0000256" key="2">
    <source>
        <dbReference type="ARBA" id="ARBA00004586"/>
    </source>
</evidence>
<protein>
    <recommendedName>
        <fullName evidence="8">Glucosamine 6-phosphate N-acetyltransferase</fullName>
        <ecNumber evidence="8">2.3.1.4</ecNumber>
    </recommendedName>
</protein>
<sequence length="258" mass="27771">MAESQISTETSIPTTTLPAAEVVNKMTSPEPPTTAIPQTNGILSNGVASEHTPTPTPAETKQASTTIAPSEPTLPAYAAAISEAADQDDTPLFSPTLISDETKATLPTGYTIRPLRRSDYFGGYLPTLRVLTTVGEPTQAEFDARYDFISSRNDTYYILVICDESGTVVGTGAVIVERKFIHNMGLVGHIEDIAVAKNQQGKKLGLRIIQALDSVAEKVGCYKSILDCSEANEGFYVKCGFKRAGLEMAHYYDTTPKI</sequence>
<feature type="region of interest" description="Disordered" evidence="9">
    <location>
        <begin position="24"/>
        <end position="65"/>
    </location>
</feature>
<dbReference type="GO" id="GO:0004343">
    <property type="term" value="F:glucosamine 6-phosphate N-acetyltransferase activity"/>
    <property type="evidence" value="ECO:0007669"/>
    <property type="project" value="UniProtKB-UniRule"/>
</dbReference>
<reference evidence="11 12" key="1">
    <citation type="submission" date="2023-08" db="EMBL/GenBank/DDBJ databases">
        <title>Black Yeasts Isolated from many extreme environments.</title>
        <authorList>
            <person name="Coleine C."/>
            <person name="Stajich J.E."/>
            <person name="Selbmann L."/>
        </authorList>
    </citation>
    <scope>NUCLEOTIDE SEQUENCE [LARGE SCALE GENOMIC DNA]</scope>
    <source>
        <strain evidence="11 12">CCFEE 5792</strain>
    </source>
</reference>
<dbReference type="InterPro" id="IPR039143">
    <property type="entry name" value="GNPNAT1-like"/>
</dbReference>
<dbReference type="GO" id="GO:0005789">
    <property type="term" value="C:endoplasmic reticulum membrane"/>
    <property type="evidence" value="ECO:0007669"/>
    <property type="project" value="UniProtKB-SubCell"/>
</dbReference>
<dbReference type="InterPro" id="IPR016181">
    <property type="entry name" value="Acyl_CoA_acyltransferase"/>
</dbReference>
<dbReference type="PANTHER" id="PTHR13355:SF11">
    <property type="entry name" value="GLUCOSAMINE 6-PHOSPHATE N-ACETYLTRANSFERASE"/>
    <property type="match status" value="1"/>
</dbReference>
<evidence type="ECO:0000256" key="8">
    <source>
        <dbReference type="RuleBase" id="RU365086"/>
    </source>
</evidence>
<comment type="pathway">
    <text evidence="8">Nucleotide-sugar biosynthesis; UDP-N-acetyl-alpha-D-glucosamine biosynthesis; N-acetyl-alpha-D-glucosamine 1-phosphate from alpha-D-glucosamine 6-phosphate (route I): step 1/2.</text>
</comment>
<dbReference type="InterPro" id="IPR000182">
    <property type="entry name" value="GNAT_dom"/>
</dbReference>
<dbReference type="CDD" id="cd04301">
    <property type="entry name" value="NAT_SF"/>
    <property type="match status" value="1"/>
</dbReference>